<accession>A0ABV7N5D2</accession>
<evidence type="ECO:0000259" key="3">
    <source>
        <dbReference type="PROSITE" id="PS50893"/>
    </source>
</evidence>
<comment type="caution">
    <text evidence="4">The sequence shown here is derived from an EMBL/GenBank/DDBJ whole genome shotgun (WGS) entry which is preliminary data.</text>
</comment>
<dbReference type="Pfam" id="PF00005">
    <property type="entry name" value="ABC_tran"/>
    <property type="match status" value="1"/>
</dbReference>
<dbReference type="PANTHER" id="PTHR43158:SF5">
    <property type="entry name" value="ABC TRANSPORTER, ATP-BINDING PROTEIN"/>
    <property type="match status" value="1"/>
</dbReference>
<evidence type="ECO:0000313" key="5">
    <source>
        <dbReference type="Proteomes" id="UP001595637"/>
    </source>
</evidence>
<dbReference type="Proteomes" id="UP001595637">
    <property type="component" value="Unassembled WGS sequence"/>
</dbReference>
<keyword evidence="2 4" id="KW-0067">ATP-binding</keyword>
<dbReference type="PANTHER" id="PTHR43158">
    <property type="entry name" value="SKFA PEPTIDE EXPORT ATP-BINDING PROTEIN SKFE"/>
    <property type="match status" value="1"/>
</dbReference>
<dbReference type="SMART" id="SM00382">
    <property type="entry name" value="AAA"/>
    <property type="match status" value="1"/>
</dbReference>
<keyword evidence="5" id="KW-1185">Reference proteome</keyword>
<dbReference type="InterPro" id="IPR003439">
    <property type="entry name" value="ABC_transporter-like_ATP-bd"/>
</dbReference>
<evidence type="ECO:0000313" key="4">
    <source>
        <dbReference type="EMBL" id="MFC3387427.1"/>
    </source>
</evidence>
<organism evidence="4 5">
    <name type="scientific">Salinicoccus sesuvii</name>
    <dbReference type="NCBI Taxonomy" id="868281"/>
    <lineage>
        <taxon>Bacteria</taxon>
        <taxon>Bacillati</taxon>
        <taxon>Bacillota</taxon>
        <taxon>Bacilli</taxon>
        <taxon>Bacillales</taxon>
        <taxon>Staphylococcaceae</taxon>
        <taxon>Salinicoccus</taxon>
    </lineage>
</organism>
<evidence type="ECO:0000256" key="1">
    <source>
        <dbReference type="ARBA" id="ARBA00022741"/>
    </source>
</evidence>
<dbReference type="InterPro" id="IPR003593">
    <property type="entry name" value="AAA+_ATPase"/>
</dbReference>
<reference evidence="5" key="1">
    <citation type="journal article" date="2019" name="Int. J. Syst. Evol. Microbiol.">
        <title>The Global Catalogue of Microorganisms (GCM) 10K type strain sequencing project: providing services to taxonomists for standard genome sequencing and annotation.</title>
        <authorList>
            <consortium name="The Broad Institute Genomics Platform"/>
            <consortium name="The Broad Institute Genome Sequencing Center for Infectious Disease"/>
            <person name="Wu L."/>
            <person name="Ma J."/>
        </authorList>
    </citation>
    <scope>NUCLEOTIDE SEQUENCE [LARGE SCALE GENOMIC DNA]</scope>
    <source>
        <strain evidence="5">CCM 7756</strain>
    </source>
</reference>
<dbReference type="PROSITE" id="PS50893">
    <property type="entry name" value="ABC_TRANSPORTER_2"/>
    <property type="match status" value="1"/>
</dbReference>
<evidence type="ECO:0000256" key="2">
    <source>
        <dbReference type="ARBA" id="ARBA00022840"/>
    </source>
</evidence>
<sequence length="294" mass="33341">MENSVLEIKNASLDIKKDNVLEDITLRMEQGKVYGLLGRNGAGKTTLLSLIASFRKPTRGAITIDGQDPFENESLMAQVDFLYEVDYSEEHRTPMNLCRLTKRYKDNFDLNYAEALFEGFGIPRDKPTNRLSKGQQSAVNAIIGLASNAPITIFDEVTNGMDAPSREFFYEKVVEANARNPRIMILSTHIVSEMEYLFDEVIVIHHGKVMVQEPIDVFLERGFKVTGPKEKVTHFTQSMDVLARQDLGPTRSDMVLGHMDEAQQAEARSNHLNISPLKLQELFIRMTEEKENVQ</sequence>
<dbReference type="Gene3D" id="3.40.50.300">
    <property type="entry name" value="P-loop containing nucleotide triphosphate hydrolases"/>
    <property type="match status" value="1"/>
</dbReference>
<dbReference type="SUPFAM" id="SSF52540">
    <property type="entry name" value="P-loop containing nucleoside triphosphate hydrolases"/>
    <property type="match status" value="1"/>
</dbReference>
<dbReference type="GO" id="GO:0005524">
    <property type="term" value="F:ATP binding"/>
    <property type="evidence" value="ECO:0007669"/>
    <property type="project" value="UniProtKB-KW"/>
</dbReference>
<name>A0ABV7N5D2_9STAP</name>
<dbReference type="InterPro" id="IPR027417">
    <property type="entry name" value="P-loop_NTPase"/>
</dbReference>
<keyword evidence="1" id="KW-0547">Nucleotide-binding</keyword>
<gene>
    <name evidence="4" type="ORF">ACFOEO_02285</name>
</gene>
<dbReference type="RefSeq" id="WP_380651298.1">
    <property type="nucleotide sequence ID" value="NZ_JBHRVQ010000001.1"/>
</dbReference>
<protein>
    <submittedName>
        <fullName evidence="4">ATP-binding cassette domain-containing protein</fullName>
    </submittedName>
</protein>
<dbReference type="CDD" id="cd03230">
    <property type="entry name" value="ABC_DR_subfamily_A"/>
    <property type="match status" value="1"/>
</dbReference>
<feature type="domain" description="ABC transporter" evidence="3">
    <location>
        <begin position="6"/>
        <end position="231"/>
    </location>
</feature>
<dbReference type="EMBL" id="JBHRVQ010000001">
    <property type="protein sequence ID" value="MFC3387427.1"/>
    <property type="molecule type" value="Genomic_DNA"/>
</dbReference>
<proteinExistence type="predicted"/>